<proteinExistence type="predicted"/>
<sequence length="446" mass="50321">MGWIYQHAIDVLIFLGDDSPESSGAAEYINRMLKFASQTKSITKTEKKQLLAVSALLSRPWFSRRWVIQEVALARKATVMVPSYTSHVVCIWKMPWVDFADAVPLFSRRADLAKHLTPDEAYGLGEIDALGAASLVNLTNNLHRKDSEDRILDSLLDLESLLTKIPMFDVTQIQDAVYAVLSLAKDTQSKFPDHESPPIPINYHISPSRLFAYVVRFIIKQTNSLDILCRPWAPSGIDLPSWIATVATCPYARRPDGSYHRQYADTLVRSPGARGKFYNASGGSGPTVWQTCSVYPNNHEHTKGLYLEINAHDHVEDEAIEKLVVAGVYLDEILCIGYHGWMGIEEECPAEFWRTVVGDRGPDSENAPSWYRRACQHVYRRIGHVDLDTTKMITISLSDDADFLRRMQSVTWGRRFFKTRRGKPGLGPPDCKCSSNFEAQSWGPKL</sequence>
<reference evidence="2 3" key="1">
    <citation type="journal article" date="2016" name="Nat. Commun.">
        <title>Ectomycorrhizal ecology is imprinted in the genome of the dominant symbiotic fungus Cenococcum geophilum.</title>
        <authorList>
            <consortium name="DOE Joint Genome Institute"/>
            <person name="Peter M."/>
            <person name="Kohler A."/>
            <person name="Ohm R.A."/>
            <person name="Kuo A."/>
            <person name="Krutzmann J."/>
            <person name="Morin E."/>
            <person name="Arend M."/>
            <person name="Barry K.W."/>
            <person name="Binder M."/>
            <person name="Choi C."/>
            <person name="Clum A."/>
            <person name="Copeland A."/>
            <person name="Grisel N."/>
            <person name="Haridas S."/>
            <person name="Kipfer T."/>
            <person name="LaButti K."/>
            <person name="Lindquist E."/>
            <person name="Lipzen A."/>
            <person name="Maire R."/>
            <person name="Meier B."/>
            <person name="Mihaltcheva S."/>
            <person name="Molinier V."/>
            <person name="Murat C."/>
            <person name="Poggeler S."/>
            <person name="Quandt C.A."/>
            <person name="Sperisen C."/>
            <person name="Tritt A."/>
            <person name="Tisserant E."/>
            <person name="Crous P.W."/>
            <person name="Henrissat B."/>
            <person name="Nehls U."/>
            <person name="Egli S."/>
            <person name="Spatafora J.W."/>
            <person name="Grigoriev I.V."/>
            <person name="Martin F.M."/>
        </authorList>
    </citation>
    <scope>NUCLEOTIDE SEQUENCE [LARGE SCALE GENOMIC DNA]</scope>
    <source>
        <strain evidence="2 3">CBS 207.34</strain>
    </source>
</reference>
<dbReference type="PANTHER" id="PTHR24148:SF64">
    <property type="entry name" value="HETEROKARYON INCOMPATIBILITY DOMAIN-CONTAINING PROTEIN"/>
    <property type="match status" value="1"/>
</dbReference>
<dbReference type="InterPro" id="IPR052895">
    <property type="entry name" value="HetReg/Transcr_Mod"/>
</dbReference>
<feature type="domain" description="Heterokaryon incompatibility" evidence="1">
    <location>
        <begin position="1"/>
        <end position="70"/>
    </location>
</feature>
<organism evidence="2 3">
    <name type="scientific">Glonium stellatum</name>
    <dbReference type="NCBI Taxonomy" id="574774"/>
    <lineage>
        <taxon>Eukaryota</taxon>
        <taxon>Fungi</taxon>
        <taxon>Dikarya</taxon>
        <taxon>Ascomycota</taxon>
        <taxon>Pezizomycotina</taxon>
        <taxon>Dothideomycetes</taxon>
        <taxon>Pleosporomycetidae</taxon>
        <taxon>Gloniales</taxon>
        <taxon>Gloniaceae</taxon>
        <taxon>Glonium</taxon>
    </lineage>
</organism>
<dbReference type="PANTHER" id="PTHR24148">
    <property type="entry name" value="ANKYRIN REPEAT DOMAIN-CONTAINING PROTEIN 39 HOMOLOG-RELATED"/>
    <property type="match status" value="1"/>
</dbReference>
<dbReference type="OrthoDB" id="3477286at2759"/>
<evidence type="ECO:0000259" key="1">
    <source>
        <dbReference type="Pfam" id="PF06985"/>
    </source>
</evidence>
<dbReference type="AlphaFoldDB" id="A0A8E2F2G2"/>
<evidence type="ECO:0000313" key="3">
    <source>
        <dbReference type="Proteomes" id="UP000250140"/>
    </source>
</evidence>
<dbReference type="Proteomes" id="UP000250140">
    <property type="component" value="Unassembled WGS sequence"/>
</dbReference>
<name>A0A8E2F2G2_9PEZI</name>
<dbReference type="EMBL" id="KV749555">
    <property type="protein sequence ID" value="OCL08921.1"/>
    <property type="molecule type" value="Genomic_DNA"/>
</dbReference>
<keyword evidence="3" id="KW-1185">Reference proteome</keyword>
<gene>
    <name evidence="2" type="ORF">AOQ84DRAFT_363707</name>
</gene>
<dbReference type="InterPro" id="IPR010730">
    <property type="entry name" value="HET"/>
</dbReference>
<dbReference type="Pfam" id="PF06985">
    <property type="entry name" value="HET"/>
    <property type="match status" value="1"/>
</dbReference>
<evidence type="ECO:0000313" key="2">
    <source>
        <dbReference type="EMBL" id="OCL08921.1"/>
    </source>
</evidence>
<accession>A0A8E2F2G2</accession>
<protein>
    <recommendedName>
        <fullName evidence="1">Heterokaryon incompatibility domain-containing protein</fullName>
    </recommendedName>
</protein>